<dbReference type="InterPro" id="IPR050109">
    <property type="entry name" value="HTH-type_TetR-like_transc_reg"/>
</dbReference>
<keyword evidence="1" id="KW-0805">Transcription regulation</keyword>
<dbReference type="GO" id="GO:0003700">
    <property type="term" value="F:DNA-binding transcription factor activity"/>
    <property type="evidence" value="ECO:0007669"/>
    <property type="project" value="TreeGrafter"/>
</dbReference>
<dbReference type="Proteomes" id="UP000612808">
    <property type="component" value="Unassembled WGS sequence"/>
</dbReference>
<evidence type="ECO:0000256" key="1">
    <source>
        <dbReference type="ARBA" id="ARBA00023015"/>
    </source>
</evidence>
<accession>A0A8J3JCG6</accession>
<dbReference type="PANTHER" id="PTHR30055:SF234">
    <property type="entry name" value="HTH-TYPE TRANSCRIPTIONAL REGULATOR BETI"/>
    <property type="match status" value="1"/>
</dbReference>
<dbReference type="SUPFAM" id="SSF48498">
    <property type="entry name" value="Tetracyclin repressor-like, C-terminal domain"/>
    <property type="match status" value="1"/>
</dbReference>
<dbReference type="GO" id="GO:0000976">
    <property type="term" value="F:transcription cis-regulatory region binding"/>
    <property type="evidence" value="ECO:0007669"/>
    <property type="project" value="TreeGrafter"/>
</dbReference>
<gene>
    <name evidence="6" type="ORF">Aru02nite_43420</name>
</gene>
<proteinExistence type="predicted"/>
<sequence length="192" mass="20591">MGTPVRAMRPMRADARRNYERLLSVARDTFTEHGADASLDDIARRAGVGPGTLYRHFPNRDALLGAVLADWVEDLRGQATELCSDPTPDAALERWLGLLLGHLTTYKGLAAAIIASTGEDHSALAHACDPIHDTGATLVTRAQSAGTVRADVTAADIHRMVHGIALITENLPDRDDAARRMLAVLTAGLRTP</sequence>
<name>A0A8J3JCG6_9ACTN</name>
<dbReference type="Pfam" id="PF00440">
    <property type="entry name" value="TetR_N"/>
    <property type="match status" value="1"/>
</dbReference>
<evidence type="ECO:0000259" key="5">
    <source>
        <dbReference type="PROSITE" id="PS50977"/>
    </source>
</evidence>
<evidence type="ECO:0000256" key="2">
    <source>
        <dbReference type="ARBA" id="ARBA00023125"/>
    </source>
</evidence>
<evidence type="ECO:0000313" key="7">
    <source>
        <dbReference type="Proteomes" id="UP000612808"/>
    </source>
</evidence>
<keyword evidence="7" id="KW-1185">Reference proteome</keyword>
<evidence type="ECO:0000256" key="3">
    <source>
        <dbReference type="ARBA" id="ARBA00023163"/>
    </source>
</evidence>
<dbReference type="InterPro" id="IPR009057">
    <property type="entry name" value="Homeodomain-like_sf"/>
</dbReference>
<dbReference type="PROSITE" id="PS50977">
    <property type="entry name" value="HTH_TETR_2"/>
    <property type="match status" value="1"/>
</dbReference>
<protein>
    <submittedName>
        <fullName evidence="6">TetR family transcriptional regulator</fullName>
    </submittedName>
</protein>
<keyword evidence="3" id="KW-0804">Transcription</keyword>
<keyword evidence="2 4" id="KW-0238">DNA-binding</keyword>
<feature type="DNA-binding region" description="H-T-H motif" evidence="4">
    <location>
        <begin position="38"/>
        <end position="57"/>
    </location>
</feature>
<dbReference type="InterPro" id="IPR001647">
    <property type="entry name" value="HTH_TetR"/>
</dbReference>
<dbReference type="PRINTS" id="PR00455">
    <property type="entry name" value="HTHTETR"/>
</dbReference>
<dbReference type="InterPro" id="IPR036271">
    <property type="entry name" value="Tet_transcr_reg_TetR-rel_C_sf"/>
</dbReference>
<reference evidence="6" key="1">
    <citation type="submission" date="2021-01" db="EMBL/GenBank/DDBJ databases">
        <title>Whole genome shotgun sequence of Actinocatenispora rupis NBRC 107355.</title>
        <authorList>
            <person name="Komaki H."/>
            <person name="Tamura T."/>
        </authorList>
    </citation>
    <scope>NUCLEOTIDE SEQUENCE</scope>
    <source>
        <strain evidence="6">NBRC 107355</strain>
    </source>
</reference>
<dbReference type="Pfam" id="PF21597">
    <property type="entry name" value="TetR_C_43"/>
    <property type="match status" value="1"/>
</dbReference>
<evidence type="ECO:0000256" key="4">
    <source>
        <dbReference type="PROSITE-ProRule" id="PRU00335"/>
    </source>
</evidence>
<dbReference type="Gene3D" id="1.10.357.10">
    <property type="entry name" value="Tetracycline Repressor, domain 2"/>
    <property type="match status" value="1"/>
</dbReference>
<evidence type="ECO:0000313" key="6">
    <source>
        <dbReference type="EMBL" id="GID13453.1"/>
    </source>
</evidence>
<dbReference type="RefSeq" id="WP_203660501.1">
    <property type="nucleotide sequence ID" value="NZ_BAAAZM010000011.1"/>
</dbReference>
<comment type="caution">
    <text evidence="6">The sequence shown here is derived from an EMBL/GenBank/DDBJ whole genome shotgun (WGS) entry which is preliminary data.</text>
</comment>
<dbReference type="SUPFAM" id="SSF46689">
    <property type="entry name" value="Homeodomain-like"/>
    <property type="match status" value="1"/>
</dbReference>
<dbReference type="InterPro" id="IPR049445">
    <property type="entry name" value="TetR_SbtR-like_C"/>
</dbReference>
<dbReference type="AlphaFoldDB" id="A0A8J3JCG6"/>
<organism evidence="6 7">
    <name type="scientific">Actinocatenispora rupis</name>
    <dbReference type="NCBI Taxonomy" id="519421"/>
    <lineage>
        <taxon>Bacteria</taxon>
        <taxon>Bacillati</taxon>
        <taxon>Actinomycetota</taxon>
        <taxon>Actinomycetes</taxon>
        <taxon>Micromonosporales</taxon>
        <taxon>Micromonosporaceae</taxon>
        <taxon>Actinocatenispora</taxon>
    </lineage>
</organism>
<dbReference type="EMBL" id="BOMB01000024">
    <property type="protein sequence ID" value="GID13453.1"/>
    <property type="molecule type" value="Genomic_DNA"/>
</dbReference>
<feature type="domain" description="HTH tetR-type" evidence="5">
    <location>
        <begin position="16"/>
        <end position="75"/>
    </location>
</feature>
<dbReference type="PANTHER" id="PTHR30055">
    <property type="entry name" value="HTH-TYPE TRANSCRIPTIONAL REGULATOR RUTR"/>
    <property type="match status" value="1"/>
</dbReference>